<dbReference type="Gene3D" id="3.80.10.10">
    <property type="entry name" value="Ribonuclease Inhibitor"/>
    <property type="match status" value="1"/>
</dbReference>
<keyword evidence="2" id="KW-1185">Reference proteome</keyword>
<evidence type="ECO:0000313" key="1">
    <source>
        <dbReference type="EMBL" id="PPQ85026.1"/>
    </source>
</evidence>
<organism evidence="1 2">
    <name type="scientific">Psilocybe cyanescens</name>
    <dbReference type="NCBI Taxonomy" id="93625"/>
    <lineage>
        <taxon>Eukaryota</taxon>
        <taxon>Fungi</taxon>
        <taxon>Dikarya</taxon>
        <taxon>Basidiomycota</taxon>
        <taxon>Agaricomycotina</taxon>
        <taxon>Agaricomycetes</taxon>
        <taxon>Agaricomycetidae</taxon>
        <taxon>Agaricales</taxon>
        <taxon>Agaricineae</taxon>
        <taxon>Strophariaceae</taxon>
        <taxon>Psilocybe</taxon>
    </lineage>
</organism>
<dbReference type="InParanoid" id="A0A409X2Q1"/>
<name>A0A409X2Q1_PSICY</name>
<dbReference type="OrthoDB" id="3541472at2759"/>
<evidence type="ECO:0000313" key="2">
    <source>
        <dbReference type="Proteomes" id="UP000283269"/>
    </source>
</evidence>
<gene>
    <name evidence="1" type="ORF">CVT25_010415</name>
</gene>
<proteinExistence type="predicted"/>
<dbReference type="Proteomes" id="UP000283269">
    <property type="component" value="Unassembled WGS sequence"/>
</dbReference>
<dbReference type="AlphaFoldDB" id="A0A409X2Q1"/>
<protein>
    <submittedName>
        <fullName evidence="1">Uncharacterized protein</fullName>
    </submittedName>
</protein>
<dbReference type="SUPFAM" id="SSF52047">
    <property type="entry name" value="RNI-like"/>
    <property type="match status" value="1"/>
</dbReference>
<dbReference type="STRING" id="93625.A0A409X2Q1"/>
<reference evidence="1 2" key="1">
    <citation type="journal article" date="2018" name="Evol. Lett.">
        <title>Horizontal gene cluster transfer increased hallucinogenic mushroom diversity.</title>
        <authorList>
            <person name="Reynolds H.T."/>
            <person name="Vijayakumar V."/>
            <person name="Gluck-Thaler E."/>
            <person name="Korotkin H.B."/>
            <person name="Matheny P.B."/>
            <person name="Slot J.C."/>
        </authorList>
    </citation>
    <scope>NUCLEOTIDE SEQUENCE [LARGE SCALE GENOMIC DNA]</scope>
    <source>
        <strain evidence="1 2">2631</strain>
    </source>
</reference>
<dbReference type="InterPro" id="IPR032675">
    <property type="entry name" value="LRR_dom_sf"/>
</dbReference>
<dbReference type="EMBL" id="NHYD01002771">
    <property type="protein sequence ID" value="PPQ85026.1"/>
    <property type="molecule type" value="Genomic_DNA"/>
</dbReference>
<sequence>MDALEILPNLRQFQKNFNRFKTPRKLEVLKGLEYIIISAENISHPYHDEIFENLAKAIAQNPGLTSINISGNLDYIRHMTNKSRSLQQLFKYYPATTPPLLTVTNDLYTLEIDALRGLEEIFISTEHTSQLYQYKILENLVKAIAQNPGLTSINITSISHYGRPISNKFQTLHQLFKYYPAIVPPLRFCYLKINSCLLRLDDVRASLGTHLSSFLQTSTTLTMPLITLSALTLLL</sequence>
<comment type="caution">
    <text evidence="1">The sequence shown here is derived from an EMBL/GenBank/DDBJ whole genome shotgun (WGS) entry which is preliminary data.</text>
</comment>
<accession>A0A409X2Q1</accession>